<keyword evidence="2" id="KW-1185">Reference proteome</keyword>
<dbReference type="Proteomes" id="UP001055811">
    <property type="component" value="Linkage Group LG09"/>
</dbReference>
<name>A0ACB8YVB0_CICIN</name>
<reference evidence="2" key="1">
    <citation type="journal article" date="2022" name="Mol. Ecol. Resour.">
        <title>The genomes of chicory, endive, great burdock and yacon provide insights into Asteraceae palaeo-polyploidization history and plant inulin production.</title>
        <authorList>
            <person name="Fan W."/>
            <person name="Wang S."/>
            <person name="Wang H."/>
            <person name="Wang A."/>
            <person name="Jiang F."/>
            <person name="Liu H."/>
            <person name="Zhao H."/>
            <person name="Xu D."/>
            <person name="Zhang Y."/>
        </authorList>
    </citation>
    <scope>NUCLEOTIDE SEQUENCE [LARGE SCALE GENOMIC DNA]</scope>
    <source>
        <strain evidence="2">cv. Punajuju</strain>
    </source>
</reference>
<organism evidence="1 2">
    <name type="scientific">Cichorium intybus</name>
    <name type="common">Chicory</name>
    <dbReference type="NCBI Taxonomy" id="13427"/>
    <lineage>
        <taxon>Eukaryota</taxon>
        <taxon>Viridiplantae</taxon>
        <taxon>Streptophyta</taxon>
        <taxon>Embryophyta</taxon>
        <taxon>Tracheophyta</taxon>
        <taxon>Spermatophyta</taxon>
        <taxon>Magnoliopsida</taxon>
        <taxon>eudicotyledons</taxon>
        <taxon>Gunneridae</taxon>
        <taxon>Pentapetalae</taxon>
        <taxon>asterids</taxon>
        <taxon>campanulids</taxon>
        <taxon>Asterales</taxon>
        <taxon>Asteraceae</taxon>
        <taxon>Cichorioideae</taxon>
        <taxon>Cichorieae</taxon>
        <taxon>Cichoriinae</taxon>
        <taxon>Cichorium</taxon>
    </lineage>
</organism>
<comment type="caution">
    <text evidence="1">The sequence shown here is derived from an EMBL/GenBank/DDBJ whole genome shotgun (WGS) entry which is preliminary data.</text>
</comment>
<reference evidence="1 2" key="2">
    <citation type="journal article" date="2022" name="Mol. Ecol. Resour.">
        <title>The genomes of chicory, endive, great burdock and yacon provide insights into Asteraceae paleo-polyploidization history and plant inulin production.</title>
        <authorList>
            <person name="Fan W."/>
            <person name="Wang S."/>
            <person name="Wang H."/>
            <person name="Wang A."/>
            <person name="Jiang F."/>
            <person name="Liu H."/>
            <person name="Zhao H."/>
            <person name="Xu D."/>
            <person name="Zhang Y."/>
        </authorList>
    </citation>
    <scope>NUCLEOTIDE SEQUENCE [LARGE SCALE GENOMIC DNA]</scope>
    <source>
        <strain evidence="2">cv. Punajuju</strain>
        <tissue evidence="1">Leaves</tissue>
    </source>
</reference>
<accession>A0ACB8YVB0</accession>
<protein>
    <submittedName>
        <fullName evidence="1">Uncharacterized protein</fullName>
    </submittedName>
</protein>
<gene>
    <name evidence="1" type="ORF">L2E82_46799</name>
</gene>
<evidence type="ECO:0000313" key="2">
    <source>
        <dbReference type="Proteomes" id="UP001055811"/>
    </source>
</evidence>
<sequence>MKTSMNGNSLAMLIKKLYLATALSSIFVVSSRFRRLSKLRVVFVSLYGKGSYKMTKKKHAVKVAVCVVVGGGGKFPKSVRIYEGM</sequence>
<evidence type="ECO:0000313" key="1">
    <source>
        <dbReference type="EMBL" id="KAI3688884.1"/>
    </source>
</evidence>
<proteinExistence type="predicted"/>
<dbReference type="EMBL" id="CM042017">
    <property type="protein sequence ID" value="KAI3688884.1"/>
    <property type="molecule type" value="Genomic_DNA"/>
</dbReference>